<dbReference type="EMBL" id="CAJVQA010034889">
    <property type="protein sequence ID" value="CAG8806396.1"/>
    <property type="molecule type" value="Genomic_DNA"/>
</dbReference>
<protein>
    <submittedName>
        <fullName evidence="1">622_t:CDS:1</fullName>
    </submittedName>
</protein>
<accession>A0A9N9P5P8</accession>
<proteinExistence type="predicted"/>
<feature type="non-terminal residue" evidence="1">
    <location>
        <position position="90"/>
    </location>
</feature>
<dbReference type="AlphaFoldDB" id="A0A9N9P5P8"/>
<sequence length="90" mass="10576">GHKEEVLCKKHRKTKVHSPDLCHAKIRVLRFINEQKEEAIKNYLSPVIVNAIKEHATRRLDLGASVKELKKIEDYNIKKKIYKSEDSHFI</sequence>
<keyword evidence="2" id="KW-1185">Reference proteome</keyword>
<reference evidence="1" key="1">
    <citation type="submission" date="2021-06" db="EMBL/GenBank/DDBJ databases">
        <authorList>
            <person name="Kallberg Y."/>
            <person name="Tangrot J."/>
            <person name="Rosling A."/>
        </authorList>
    </citation>
    <scope>NUCLEOTIDE SEQUENCE</scope>
    <source>
        <strain evidence="1">FL966</strain>
    </source>
</reference>
<comment type="caution">
    <text evidence="1">The sequence shown here is derived from an EMBL/GenBank/DDBJ whole genome shotgun (WGS) entry which is preliminary data.</text>
</comment>
<feature type="non-terminal residue" evidence="1">
    <location>
        <position position="1"/>
    </location>
</feature>
<dbReference type="Proteomes" id="UP000789759">
    <property type="component" value="Unassembled WGS sequence"/>
</dbReference>
<evidence type="ECO:0000313" key="2">
    <source>
        <dbReference type="Proteomes" id="UP000789759"/>
    </source>
</evidence>
<name>A0A9N9P5P8_9GLOM</name>
<organism evidence="1 2">
    <name type="scientific">Cetraspora pellucida</name>
    <dbReference type="NCBI Taxonomy" id="1433469"/>
    <lineage>
        <taxon>Eukaryota</taxon>
        <taxon>Fungi</taxon>
        <taxon>Fungi incertae sedis</taxon>
        <taxon>Mucoromycota</taxon>
        <taxon>Glomeromycotina</taxon>
        <taxon>Glomeromycetes</taxon>
        <taxon>Diversisporales</taxon>
        <taxon>Gigasporaceae</taxon>
        <taxon>Cetraspora</taxon>
    </lineage>
</organism>
<gene>
    <name evidence="1" type="ORF">CPELLU_LOCUS18200</name>
</gene>
<evidence type="ECO:0000313" key="1">
    <source>
        <dbReference type="EMBL" id="CAG8806396.1"/>
    </source>
</evidence>